<organism evidence="2 3">
    <name type="scientific">Rhodovulum marinum</name>
    <dbReference type="NCBI Taxonomy" id="320662"/>
    <lineage>
        <taxon>Bacteria</taxon>
        <taxon>Pseudomonadati</taxon>
        <taxon>Pseudomonadota</taxon>
        <taxon>Alphaproteobacteria</taxon>
        <taxon>Rhodobacterales</taxon>
        <taxon>Paracoccaceae</taxon>
        <taxon>Rhodovulum</taxon>
    </lineage>
</organism>
<dbReference type="SMART" id="SM00306">
    <property type="entry name" value="HintN"/>
    <property type="match status" value="1"/>
</dbReference>
<dbReference type="Pfam" id="PF13403">
    <property type="entry name" value="Hint_2"/>
    <property type="match status" value="1"/>
</dbReference>
<sequence>MKAGQRDAYVISWTQTELDGARAPASGAIVAGLPWRWSGDAVRIAGAILAHDIPADGDETALRRRAARSAARLVGAAFAGMDTTGVPDVAEDDAMPDRGFVLTDGRASYVATEIDSGPGRLPLLMFLDAMPPRGTDLWVVRLLGEQTAGAAPQSGPKGVICFAEGTRIDTPCGPVPVETLRPGDRVLTLDDGAQEILWTGRRRMTGARLYVMPHLRPVRIRAGALGGDRPSGTLLVSPSHRVLVTSHAAETLFNSDEVLVAARDLVNDRSITVDHSLRGLTYVHLMLNRHQVVWANGVATESFHPASTSLDMVPPEQHVALLEAFPALLGDPHAYGGFVRRCLSSAEAAILRHEGRPGH</sequence>
<dbReference type="InterPro" id="IPR003587">
    <property type="entry name" value="Hint_dom_N"/>
</dbReference>
<dbReference type="Gene3D" id="2.170.16.10">
    <property type="entry name" value="Hedgehog/Intein (Hint) domain"/>
    <property type="match status" value="1"/>
</dbReference>
<protein>
    <submittedName>
        <fullName evidence="2">Hint domain-containing protein</fullName>
    </submittedName>
</protein>
<evidence type="ECO:0000259" key="1">
    <source>
        <dbReference type="SMART" id="SM00306"/>
    </source>
</evidence>
<dbReference type="AlphaFoldDB" id="A0A4R2PSN1"/>
<dbReference type="InterPro" id="IPR028992">
    <property type="entry name" value="Hedgehog/Intein_dom"/>
</dbReference>
<evidence type="ECO:0000313" key="2">
    <source>
        <dbReference type="EMBL" id="TCP38869.1"/>
    </source>
</evidence>
<proteinExistence type="predicted"/>
<comment type="caution">
    <text evidence="2">The sequence shown here is derived from an EMBL/GenBank/DDBJ whole genome shotgun (WGS) entry which is preliminary data.</text>
</comment>
<reference evidence="2 3" key="1">
    <citation type="submission" date="2019-03" db="EMBL/GenBank/DDBJ databases">
        <title>Genomic Encyclopedia of Type Strains, Phase IV (KMG-IV): sequencing the most valuable type-strain genomes for metagenomic binning, comparative biology and taxonomic classification.</title>
        <authorList>
            <person name="Goeker M."/>
        </authorList>
    </citation>
    <scope>NUCLEOTIDE SEQUENCE [LARGE SCALE GENOMIC DNA]</scope>
    <source>
        <strain evidence="2 3">DSM 18063</strain>
    </source>
</reference>
<evidence type="ECO:0000313" key="3">
    <source>
        <dbReference type="Proteomes" id="UP000294835"/>
    </source>
</evidence>
<gene>
    <name evidence="2" type="ORF">EV662_11623</name>
</gene>
<dbReference type="EMBL" id="SLXP01000016">
    <property type="protein sequence ID" value="TCP38869.1"/>
    <property type="molecule type" value="Genomic_DNA"/>
</dbReference>
<dbReference type="RefSeq" id="WP_132465421.1">
    <property type="nucleotide sequence ID" value="NZ_SLXP01000016.1"/>
</dbReference>
<name>A0A4R2PSN1_9RHOB</name>
<dbReference type="OrthoDB" id="6305173at2"/>
<feature type="domain" description="Hint" evidence="1">
    <location>
        <begin position="159"/>
        <end position="262"/>
    </location>
</feature>
<accession>A0A4R2PSN1</accession>
<dbReference type="SUPFAM" id="SSF51294">
    <property type="entry name" value="Hedgehog/intein (Hint) domain"/>
    <property type="match status" value="1"/>
</dbReference>
<dbReference type="Proteomes" id="UP000294835">
    <property type="component" value="Unassembled WGS sequence"/>
</dbReference>
<keyword evidence="3" id="KW-1185">Reference proteome</keyword>
<dbReference type="InterPro" id="IPR036844">
    <property type="entry name" value="Hint_dom_sf"/>
</dbReference>